<dbReference type="OrthoDB" id="1937642at2759"/>
<sequence length="401" mass="45367">MPDNAAGNLRSQWSNPGDILSLLLLIGGDIVQKAIAQLVGYTIRPFGKKSPRICIAPVAFSFGLMPPPDCPAIVVNCANAFTRVNQSWALGRLLRDHETRHEVDSTNPSNGQLPSASPKGRAKSIRIDIFELEVPSKASLDLVWWLGWVTIVRQIVIASLPWILYGNWGVIVIALCGNFLALLTCALLQWRQEKWAGRTLDSENVTFGIGGIGMLQNVYATRKARDPGASNFHLTKFSRMPTIIGKRQKFNDDVDAVIDLNEAIADVSELSEWSQSFKRQTRPVRMPKWLDSMERKDGVPTWLEPLRVKQNEIANIHSAFEELEKWVPTAGLAMMHIFFPTSLRYEDDHIKYDVHKKFWKRAYHTKSVRRRAEYKRREVEKGSKAEEDNTQKSACSDQAEV</sequence>
<keyword evidence="2" id="KW-0472">Membrane</keyword>
<gene>
    <name evidence="3" type="ORF">PAC_18306</name>
</gene>
<evidence type="ECO:0000256" key="1">
    <source>
        <dbReference type="SAM" id="MobiDB-lite"/>
    </source>
</evidence>
<feature type="region of interest" description="Disordered" evidence="1">
    <location>
        <begin position="370"/>
        <end position="401"/>
    </location>
</feature>
<name>A0A1L7XTW0_9HELO</name>
<dbReference type="STRING" id="576137.A0A1L7XTW0"/>
<keyword evidence="2" id="KW-1133">Transmembrane helix</keyword>
<organism evidence="3 4">
    <name type="scientific">Phialocephala subalpina</name>
    <dbReference type="NCBI Taxonomy" id="576137"/>
    <lineage>
        <taxon>Eukaryota</taxon>
        <taxon>Fungi</taxon>
        <taxon>Dikarya</taxon>
        <taxon>Ascomycota</taxon>
        <taxon>Pezizomycotina</taxon>
        <taxon>Leotiomycetes</taxon>
        <taxon>Helotiales</taxon>
        <taxon>Mollisiaceae</taxon>
        <taxon>Phialocephala</taxon>
        <taxon>Phialocephala fortinii species complex</taxon>
    </lineage>
</organism>
<feature type="region of interest" description="Disordered" evidence="1">
    <location>
        <begin position="100"/>
        <end position="119"/>
    </location>
</feature>
<proteinExistence type="predicted"/>
<feature type="compositionally biased region" description="Polar residues" evidence="1">
    <location>
        <begin position="391"/>
        <end position="401"/>
    </location>
</feature>
<feature type="compositionally biased region" description="Basic and acidic residues" evidence="1">
    <location>
        <begin position="375"/>
        <end position="390"/>
    </location>
</feature>
<evidence type="ECO:0000256" key="2">
    <source>
        <dbReference type="SAM" id="Phobius"/>
    </source>
</evidence>
<keyword evidence="4" id="KW-1185">Reference proteome</keyword>
<protein>
    <submittedName>
        <fullName evidence="3">Uncharacterized protein</fullName>
    </submittedName>
</protein>
<dbReference type="EMBL" id="FJOG01000054">
    <property type="protein sequence ID" value="CZR68407.1"/>
    <property type="molecule type" value="Genomic_DNA"/>
</dbReference>
<dbReference type="Proteomes" id="UP000184330">
    <property type="component" value="Unassembled WGS sequence"/>
</dbReference>
<dbReference type="AlphaFoldDB" id="A0A1L7XTW0"/>
<feature type="transmembrane region" description="Helical" evidence="2">
    <location>
        <begin position="142"/>
        <end position="164"/>
    </location>
</feature>
<feature type="compositionally biased region" description="Polar residues" evidence="1">
    <location>
        <begin position="105"/>
        <end position="115"/>
    </location>
</feature>
<evidence type="ECO:0000313" key="3">
    <source>
        <dbReference type="EMBL" id="CZR68407.1"/>
    </source>
</evidence>
<feature type="transmembrane region" description="Helical" evidence="2">
    <location>
        <begin position="170"/>
        <end position="190"/>
    </location>
</feature>
<evidence type="ECO:0000313" key="4">
    <source>
        <dbReference type="Proteomes" id="UP000184330"/>
    </source>
</evidence>
<reference evidence="3 4" key="1">
    <citation type="submission" date="2016-03" db="EMBL/GenBank/DDBJ databases">
        <authorList>
            <person name="Ploux O."/>
        </authorList>
    </citation>
    <scope>NUCLEOTIDE SEQUENCE [LARGE SCALE GENOMIC DNA]</scope>
    <source>
        <strain evidence="3 4">UAMH 11012</strain>
    </source>
</reference>
<accession>A0A1L7XTW0</accession>
<keyword evidence="2" id="KW-0812">Transmembrane</keyword>